<dbReference type="HOGENOM" id="CLU_007933_1_0_1"/>
<dbReference type="Proteomes" id="UP000030651">
    <property type="component" value="Unassembled WGS sequence"/>
</dbReference>
<dbReference type="GO" id="GO:0003824">
    <property type="term" value="F:catalytic activity"/>
    <property type="evidence" value="ECO:0007669"/>
    <property type="project" value="UniProtKB-ARBA"/>
</dbReference>
<dbReference type="InterPro" id="IPR008928">
    <property type="entry name" value="6-hairpin_glycosidase_sf"/>
</dbReference>
<dbReference type="Gene3D" id="1.50.10.10">
    <property type="match status" value="1"/>
</dbReference>
<evidence type="ECO:0000313" key="4">
    <source>
        <dbReference type="EMBL" id="ETS72967.1"/>
    </source>
</evidence>
<dbReference type="Pfam" id="PF17390">
    <property type="entry name" value="Bac_rhamnosid_C"/>
    <property type="match status" value="1"/>
</dbReference>
<dbReference type="OMA" id="CIAADTA"/>
<dbReference type="SUPFAM" id="SSF48208">
    <property type="entry name" value="Six-hairpin glycosidases"/>
    <property type="match status" value="1"/>
</dbReference>
<feature type="signal peptide" evidence="1">
    <location>
        <begin position="1"/>
        <end position="20"/>
    </location>
</feature>
<dbReference type="InParanoid" id="W3WII8"/>
<feature type="domain" description="Alpha-L-rhamnosidase C-terminal" evidence="3">
    <location>
        <begin position="754"/>
        <end position="808"/>
    </location>
</feature>
<reference evidence="5" key="1">
    <citation type="journal article" date="2015" name="BMC Genomics">
        <title>Genomic and transcriptomic analysis of the endophytic fungus Pestalotiopsis fici reveals its lifestyle and high potential for synthesis of natural products.</title>
        <authorList>
            <person name="Wang X."/>
            <person name="Zhang X."/>
            <person name="Liu L."/>
            <person name="Xiang M."/>
            <person name="Wang W."/>
            <person name="Sun X."/>
            <person name="Che Y."/>
            <person name="Guo L."/>
            <person name="Liu G."/>
            <person name="Guo L."/>
            <person name="Wang C."/>
            <person name="Yin W.B."/>
            <person name="Stadler M."/>
            <person name="Zhang X."/>
            <person name="Liu X."/>
        </authorList>
    </citation>
    <scope>NUCLEOTIDE SEQUENCE [LARGE SCALE GENOMIC DNA]</scope>
    <source>
        <strain evidence="5">W106-1 / CGMCC3.15140</strain>
    </source>
</reference>
<name>W3WII8_PESFW</name>
<dbReference type="RefSeq" id="XP_007842131.1">
    <property type="nucleotide sequence ID" value="XM_007843940.1"/>
</dbReference>
<dbReference type="Pfam" id="PF17389">
    <property type="entry name" value="Bac_rhamnosid6H"/>
    <property type="match status" value="1"/>
</dbReference>
<dbReference type="GeneID" id="19280372"/>
<proteinExistence type="predicted"/>
<protein>
    <recommendedName>
        <fullName evidence="6">Alpha-L-rhamnosidase six-hairpin glycosidase domain-containing protein</fullName>
    </recommendedName>
</protein>
<gene>
    <name evidence="4" type="ORF">PFICI_15359</name>
</gene>
<keyword evidence="5" id="KW-1185">Reference proteome</keyword>
<dbReference type="InterPro" id="IPR012341">
    <property type="entry name" value="6hp_glycosidase-like_sf"/>
</dbReference>
<accession>W3WII8</accession>
<evidence type="ECO:0000256" key="1">
    <source>
        <dbReference type="SAM" id="SignalP"/>
    </source>
</evidence>
<dbReference type="GO" id="GO:0005975">
    <property type="term" value="P:carbohydrate metabolic process"/>
    <property type="evidence" value="ECO:0007669"/>
    <property type="project" value="InterPro"/>
</dbReference>
<feature type="chain" id="PRO_5004835008" description="Alpha-L-rhamnosidase six-hairpin glycosidase domain-containing protein" evidence="1">
    <location>
        <begin position="21"/>
        <end position="832"/>
    </location>
</feature>
<dbReference type="Gene3D" id="2.60.420.10">
    <property type="entry name" value="Maltose phosphorylase, domain 3"/>
    <property type="match status" value="1"/>
</dbReference>
<dbReference type="InterPro" id="IPR035398">
    <property type="entry name" value="Bac_rhamnosid_C"/>
</dbReference>
<feature type="domain" description="Alpha-L-rhamnosidase six-hairpin glycosidase" evidence="2">
    <location>
        <begin position="405"/>
        <end position="607"/>
    </location>
</feature>
<evidence type="ECO:0000313" key="5">
    <source>
        <dbReference type="Proteomes" id="UP000030651"/>
    </source>
</evidence>
<evidence type="ECO:0000259" key="3">
    <source>
        <dbReference type="Pfam" id="PF17390"/>
    </source>
</evidence>
<evidence type="ECO:0008006" key="6">
    <source>
        <dbReference type="Google" id="ProtNLM"/>
    </source>
</evidence>
<dbReference type="OrthoDB" id="10036721at2759"/>
<dbReference type="eggNOG" id="ENOG502QVGI">
    <property type="taxonomic scope" value="Eukaryota"/>
</dbReference>
<dbReference type="PANTHER" id="PTHR34987:SF4">
    <property type="entry name" value="ALPHA-L-RHAMNOSIDASE C-TERMINAL DOMAIN-CONTAINING PROTEIN"/>
    <property type="match status" value="1"/>
</dbReference>
<dbReference type="PANTHER" id="PTHR34987">
    <property type="entry name" value="C, PUTATIVE (AFU_ORTHOLOGUE AFUA_3G02880)-RELATED"/>
    <property type="match status" value="1"/>
</dbReference>
<keyword evidence="1" id="KW-0732">Signal</keyword>
<organism evidence="4 5">
    <name type="scientific">Pestalotiopsis fici (strain W106-1 / CGMCC3.15140)</name>
    <dbReference type="NCBI Taxonomy" id="1229662"/>
    <lineage>
        <taxon>Eukaryota</taxon>
        <taxon>Fungi</taxon>
        <taxon>Dikarya</taxon>
        <taxon>Ascomycota</taxon>
        <taxon>Pezizomycotina</taxon>
        <taxon>Sordariomycetes</taxon>
        <taxon>Xylariomycetidae</taxon>
        <taxon>Amphisphaeriales</taxon>
        <taxon>Sporocadaceae</taxon>
        <taxon>Pestalotiopsis</taxon>
    </lineage>
</organism>
<dbReference type="EMBL" id="KI912125">
    <property type="protein sequence ID" value="ETS72967.1"/>
    <property type="molecule type" value="Genomic_DNA"/>
</dbReference>
<dbReference type="KEGG" id="pfy:PFICI_15359"/>
<evidence type="ECO:0000259" key="2">
    <source>
        <dbReference type="Pfam" id="PF17389"/>
    </source>
</evidence>
<dbReference type="InterPro" id="IPR035396">
    <property type="entry name" value="Bac_rhamnosid6H"/>
</dbReference>
<dbReference type="AlphaFoldDB" id="W3WII8"/>
<sequence length="832" mass="89284">MWLNSWALPIGLLHVVTATAASVPKVQRDSNTNVFVPRGVSVGTDLVVDTDNITAFTLDAKHPLATLDYGTERAGYPFFTVLEVAEPVQIEVKYSESFVGLAHPWADGPYAFSTGLSNSFRVETFNITASGRFSAPLIQGGQRWQSIRLLSEGTISFSEVGLEATIDTTEVADFPGQFDCDDEELNEIWTLGAKAASTACVEKGTQKATWEIDLENGAYIRSQRASQALSGAFFSNYTLVFETMIERSGVWWSVAFPFGRGEGLQLQLVSELPEGSSFLNTNTTQTPPNSILLSWGYDFVNQTTLTSYYLDTFTVPFAVKEGLWHSVSTALTPEGRMVVTLDSQLVFNISISDYYTPSTVSFDGSFGFGAWQDQAAYVRNVEVTDSVNGSTLYTNPMTTSDVLAEHGVQANLESVCLDGPKRDRLVWLGDFYHTARIIGASTSRYDLAKGTLDFLLKTQIADGEVNIAPPMGYDPTVTAPAAPGGIFGLSDYQMLGLDSLYSYIRQTNDLEFLQSTWSGWQLQAQWLINQVNATDGLIYVPSAFLGASSAGSAVSCLAVQALRELAELAGTIGDEEVQSNCTATADALSEAINSQLWNDDIGVYSLSTSQPIDFSVAGIAFCITSGVANSERTSRSVEALEQLALTPGYKDSTTANSSDPTVVISPNTNGFLLDALYKAGAWDTGASLMRSLWGAMISNPETSSGASWEYVDQSGNPGLSLFTSLAHPWGGAATYVLTEWAAGLQPAAGIQGFGYTHWVVSPDAGLAMGLKHAKASVKTPSGVLSVEWEVSSGGGFNVQIGAPPATIGVFRLGNETKHLCGNINYQISSHVS</sequence>